<dbReference type="GO" id="GO:0003677">
    <property type="term" value="F:DNA binding"/>
    <property type="evidence" value="ECO:0007669"/>
    <property type="project" value="InterPro"/>
</dbReference>
<dbReference type="SMART" id="SM00530">
    <property type="entry name" value="HTH_XRE"/>
    <property type="match status" value="1"/>
</dbReference>
<name>A0AAU7Q749_9GAMM</name>
<accession>A0AAU7Q749</accession>
<protein>
    <submittedName>
        <fullName evidence="2">Helix-turn-helix transcriptional regulator</fullName>
    </submittedName>
</protein>
<dbReference type="CDD" id="cd00093">
    <property type="entry name" value="HTH_XRE"/>
    <property type="match status" value="1"/>
</dbReference>
<sequence length="83" mass="9358">MIGNRLKRARLATGLSQTKLGLAAGIEPDSAQQRVSQYESGRSIPQFQLACRFADVLNVPDCYFYIRSEDFAKKVLDLYLSEK</sequence>
<dbReference type="Gene3D" id="1.10.260.40">
    <property type="entry name" value="lambda repressor-like DNA-binding domains"/>
    <property type="match status" value="1"/>
</dbReference>
<gene>
    <name evidence="2" type="ORF">ABK905_20520</name>
</gene>
<dbReference type="SUPFAM" id="SSF47413">
    <property type="entry name" value="lambda repressor-like DNA-binding domains"/>
    <property type="match status" value="1"/>
</dbReference>
<dbReference type="PROSITE" id="PS50943">
    <property type="entry name" value="HTH_CROC1"/>
    <property type="match status" value="1"/>
</dbReference>
<reference evidence="2" key="1">
    <citation type="submission" date="2024-06" db="EMBL/GenBank/DDBJ databases">
        <authorList>
            <person name="Coelho C."/>
            <person name="Bento M."/>
            <person name="Garcia E."/>
            <person name="Camelo A."/>
            <person name="Brandao I."/>
            <person name="Espirito Santo C."/>
            <person name="Trovao J."/>
            <person name="Verissimo A."/>
            <person name="Costa J."/>
            <person name="Tiago I."/>
        </authorList>
    </citation>
    <scope>NUCLEOTIDE SEQUENCE</scope>
    <source>
        <strain evidence="2">KWT182</strain>
    </source>
</reference>
<dbReference type="InterPro" id="IPR010982">
    <property type="entry name" value="Lambda_DNA-bd_dom_sf"/>
</dbReference>
<proteinExistence type="predicted"/>
<dbReference type="AlphaFoldDB" id="A0AAU7Q749"/>
<dbReference type="InterPro" id="IPR001387">
    <property type="entry name" value="Cro/C1-type_HTH"/>
</dbReference>
<dbReference type="Pfam" id="PF01381">
    <property type="entry name" value="HTH_3"/>
    <property type="match status" value="1"/>
</dbReference>
<feature type="domain" description="HTH cro/C1-type" evidence="1">
    <location>
        <begin position="6"/>
        <end position="64"/>
    </location>
</feature>
<organism evidence="2">
    <name type="scientific">Acerihabitans sp. KWT182</name>
    <dbReference type="NCBI Taxonomy" id="3157919"/>
    <lineage>
        <taxon>Bacteria</taxon>
        <taxon>Pseudomonadati</taxon>
        <taxon>Pseudomonadota</taxon>
        <taxon>Gammaproteobacteria</taxon>
        <taxon>Enterobacterales</taxon>
        <taxon>Pectobacteriaceae</taxon>
        <taxon>Acerihabitans</taxon>
    </lineage>
</organism>
<dbReference type="EMBL" id="CP157947">
    <property type="protein sequence ID" value="XBS68918.1"/>
    <property type="molecule type" value="Genomic_DNA"/>
</dbReference>
<evidence type="ECO:0000259" key="1">
    <source>
        <dbReference type="PROSITE" id="PS50943"/>
    </source>
</evidence>
<evidence type="ECO:0000313" key="2">
    <source>
        <dbReference type="EMBL" id="XBS68918.1"/>
    </source>
</evidence>